<dbReference type="RefSeq" id="WP_180306717.1">
    <property type="nucleotide sequence ID" value="NZ_CP058952.1"/>
</dbReference>
<dbReference type="Proteomes" id="UP000510822">
    <property type="component" value="Chromosome"/>
</dbReference>
<organism evidence="1 2">
    <name type="scientific">Chitinibacter fontanus</name>
    <dbReference type="NCBI Taxonomy" id="1737446"/>
    <lineage>
        <taxon>Bacteria</taxon>
        <taxon>Pseudomonadati</taxon>
        <taxon>Pseudomonadota</taxon>
        <taxon>Betaproteobacteria</taxon>
        <taxon>Neisseriales</taxon>
        <taxon>Chitinibacteraceae</taxon>
        <taxon>Chitinibacter</taxon>
    </lineage>
</organism>
<evidence type="ECO:0000313" key="2">
    <source>
        <dbReference type="Proteomes" id="UP000510822"/>
    </source>
</evidence>
<evidence type="ECO:0000313" key="1">
    <source>
        <dbReference type="EMBL" id="QLI82641.1"/>
    </source>
</evidence>
<accession>A0A7D5Z5Y3</accession>
<name>A0A7D5Z5Y3_9NEIS</name>
<reference evidence="1 2" key="1">
    <citation type="journal article" date="2016" name="Int. J. Syst. Evol. Microbiol.">
        <title>Chitinibacter fontanus sp. nov., isolated from a spring.</title>
        <authorList>
            <person name="Sheu S.Y."/>
            <person name="Li Y.S."/>
            <person name="Young C.C."/>
            <person name="Chen W.M."/>
        </authorList>
    </citation>
    <scope>NUCLEOTIDE SEQUENCE [LARGE SCALE GENOMIC DNA]</scope>
    <source>
        <strain evidence="1 2">STM-7</strain>
    </source>
</reference>
<keyword evidence="2" id="KW-1185">Reference proteome</keyword>
<dbReference type="EMBL" id="CP058952">
    <property type="protein sequence ID" value="QLI82641.1"/>
    <property type="molecule type" value="Genomic_DNA"/>
</dbReference>
<protein>
    <recommendedName>
        <fullName evidence="3">Peptidase C39-like domain-containing protein</fullName>
    </recommendedName>
</protein>
<gene>
    <name evidence="1" type="ORF">HZU75_14505</name>
</gene>
<sequence>MALVVHPNLVAGPHGPCVTINRSGKLRPIYLQQSVLDQACGPHCVYMAMMILKLVSRSQLLIMSRGDDEYHPLFNSWLMAQSYWLHGTPTRGLLRLFAGLEDKITLTAIDETSTKVNQYLASNYQAHDVYILNIFNWRANLDHWLLVVGQEIEADGSTSWLTIDPYTPPLGNQLFSGKLKTAKGKISSYHMNNGKVWQAKASALLRIQLEHD</sequence>
<dbReference type="KEGG" id="cfon:HZU75_14505"/>
<evidence type="ECO:0008006" key="3">
    <source>
        <dbReference type="Google" id="ProtNLM"/>
    </source>
</evidence>
<dbReference type="AlphaFoldDB" id="A0A7D5Z5Y3"/>
<proteinExistence type="predicted"/>